<feature type="compositionally biased region" description="Basic and acidic residues" evidence="7">
    <location>
        <begin position="300"/>
        <end position="393"/>
    </location>
</feature>
<evidence type="ECO:0000256" key="6">
    <source>
        <dbReference type="RuleBase" id="RU003887"/>
    </source>
</evidence>
<evidence type="ECO:0000256" key="3">
    <source>
        <dbReference type="ARBA" id="ARBA00022884"/>
    </source>
</evidence>
<dbReference type="InterPro" id="IPR036986">
    <property type="entry name" value="S4_RNA-bd_sf"/>
</dbReference>
<name>A0ABV2R2E3_9HYPH</name>
<dbReference type="InterPro" id="IPR002942">
    <property type="entry name" value="S4_RNA-bd"/>
</dbReference>
<dbReference type="SUPFAM" id="SSF55120">
    <property type="entry name" value="Pseudouridine synthase"/>
    <property type="match status" value="1"/>
</dbReference>
<feature type="domain" description="RNA-binding S4" evidence="8">
    <location>
        <begin position="20"/>
        <end position="80"/>
    </location>
</feature>
<evidence type="ECO:0000259" key="8">
    <source>
        <dbReference type="SMART" id="SM00363"/>
    </source>
</evidence>
<dbReference type="InterPro" id="IPR050343">
    <property type="entry name" value="RsuA_PseudoU_synthase"/>
</dbReference>
<keyword evidence="3 5" id="KW-0694">RNA-binding</keyword>
<sequence length="538" mass="58142">MKPPQKRTKDSPAQDDAEHDRIAKVLARAGLCSRRDAERLIEEGRVAINGRVLTSPAVNVGPHDRVTVDDEPLPTKERTRLWLYHKPKGLVTTAHDPEGRPTVFDALPEHLPRVIAIGRLDINTEGLLLLTNDGGLARVLELPSTGWMRRYRVRAWGDILQPDLDKLKDGVSIDGVMYGAIEGILDRIQGSNIWATIGLREGKNREVKKVLSSIGLDVNRLIRISYGPFQLGDLPEGEAVEIKGRVLRDQLGEKLAQESGADFDAPLREEEEAARRSNRKSGGRTIRRGPIKPLAQVKPTSERPVRVDPRRVEEAETGERRGGRPVSEARRNRDERPAEGRAPRGEGRRGRDERPAEGRAARGEARRGRDERPAEGRAPRGEGRRGRGERGAEGEAPQRTSHRGAARGRGRGEPAAEGGDKRDFQDGRRFEGSLRNARPVTGRNPDGDRPARGPRGGVVKSGGRPSSGGAPKTGGGAKAGGKPGRSFDKRPVTGRNPDGDRPRGGRGGKPSGGGGGKPSGSGGSGSRSGGTGRADRRR</sequence>
<dbReference type="GO" id="GO:0160139">
    <property type="term" value="F:23S rRNA pseudouridine(2605) synthase activity"/>
    <property type="evidence" value="ECO:0007669"/>
    <property type="project" value="UniProtKB-EC"/>
</dbReference>
<feature type="compositionally biased region" description="Gly residues" evidence="7">
    <location>
        <begin position="471"/>
        <end position="483"/>
    </location>
</feature>
<dbReference type="Pfam" id="PF00849">
    <property type="entry name" value="PseudoU_synth_2"/>
    <property type="match status" value="1"/>
</dbReference>
<evidence type="ECO:0000256" key="2">
    <source>
        <dbReference type="ARBA" id="ARBA00008348"/>
    </source>
</evidence>
<dbReference type="InterPro" id="IPR020094">
    <property type="entry name" value="TruA/RsuA/RluB/E/F_N"/>
</dbReference>
<dbReference type="InterPro" id="IPR006145">
    <property type="entry name" value="PsdUridine_synth_RsuA/RluA"/>
</dbReference>
<dbReference type="InterPro" id="IPR018496">
    <property type="entry name" value="PsdUridine_synth_RsuA/RluB_CS"/>
</dbReference>
<comment type="caution">
    <text evidence="9">The sequence shown here is derived from an EMBL/GenBank/DDBJ whole genome shotgun (WGS) entry which is preliminary data.</text>
</comment>
<dbReference type="SMART" id="SM00363">
    <property type="entry name" value="S4"/>
    <property type="match status" value="1"/>
</dbReference>
<evidence type="ECO:0000256" key="5">
    <source>
        <dbReference type="PROSITE-ProRule" id="PRU00182"/>
    </source>
</evidence>
<reference evidence="9 10" key="1">
    <citation type="submission" date="2024-06" db="EMBL/GenBank/DDBJ databases">
        <title>Sorghum-associated microbial communities from plants grown in Nebraska, USA.</title>
        <authorList>
            <person name="Schachtman D."/>
        </authorList>
    </citation>
    <scope>NUCLEOTIDE SEQUENCE [LARGE SCALE GENOMIC DNA]</scope>
    <source>
        <strain evidence="9 10">3207</strain>
    </source>
</reference>
<dbReference type="Gene3D" id="3.30.70.580">
    <property type="entry name" value="Pseudouridine synthase I, catalytic domain, N-terminal subdomain"/>
    <property type="match status" value="1"/>
</dbReference>
<dbReference type="InterPro" id="IPR042092">
    <property type="entry name" value="PsdUridine_s_RsuA/RluB/E/F_cat"/>
</dbReference>
<protein>
    <recommendedName>
        <fullName evidence="6">Pseudouridine synthase</fullName>
        <ecNumber evidence="6">5.4.99.-</ecNumber>
    </recommendedName>
</protein>
<dbReference type="EMBL" id="JBEPSM010000002">
    <property type="protein sequence ID" value="MET4635433.1"/>
    <property type="molecule type" value="Genomic_DNA"/>
</dbReference>
<dbReference type="Gene3D" id="3.10.290.10">
    <property type="entry name" value="RNA-binding S4 domain"/>
    <property type="match status" value="1"/>
</dbReference>
<dbReference type="PANTHER" id="PTHR47683">
    <property type="entry name" value="PSEUDOURIDINE SYNTHASE FAMILY PROTEIN-RELATED"/>
    <property type="match status" value="1"/>
</dbReference>
<comment type="catalytic activity">
    <reaction evidence="1">
        <text>a uridine in RNA = a pseudouridine in RNA</text>
        <dbReference type="Rhea" id="RHEA:48348"/>
        <dbReference type="Rhea" id="RHEA-COMP:12068"/>
        <dbReference type="Rhea" id="RHEA-COMP:12069"/>
        <dbReference type="ChEBI" id="CHEBI:65314"/>
        <dbReference type="ChEBI" id="CHEBI:65315"/>
    </reaction>
</comment>
<keyword evidence="10" id="KW-1185">Reference proteome</keyword>
<evidence type="ECO:0000256" key="1">
    <source>
        <dbReference type="ARBA" id="ARBA00000073"/>
    </source>
</evidence>
<feature type="region of interest" description="Disordered" evidence="7">
    <location>
        <begin position="257"/>
        <end position="538"/>
    </location>
</feature>
<dbReference type="Proteomes" id="UP001549321">
    <property type="component" value="Unassembled WGS sequence"/>
</dbReference>
<accession>A0ABV2R2E3</accession>
<gene>
    <name evidence="9" type="ORF">ABIE08_003379</name>
</gene>
<evidence type="ECO:0000313" key="10">
    <source>
        <dbReference type="Proteomes" id="UP001549321"/>
    </source>
</evidence>
<evidence type="ECO:0000256" key="7">
    <source>
        <dbReference type="SAM" id="MobiDB-lite"/>
    </source>
</evidence>
<dbReference type="RefSeq" id="WP_354552752.1">
    <property type="nucleotide sequence ID" value="NZ_JBEPSM010000002.1"/>
</dbReference>
<dbReference type="SUPFAM" id="SSF55174">
    <property type="entry name" value="Alpha-L RNA-binding motif"/>
    <property type="match status" value="1"/>
</dbReference>
<dbReference type="Gene3D" id="3.30.70.1560">
    <property type="entry name" value="Alpha-L RNA-binding motif"/>
    <property type="match status" value="1"/>
</dbReference>
<evidence type="ECO:0000313" key="9">
    <source>
        <dbReference type="EMBL" id="MET4635433.1"/>
    </source>
</evidence>
<dbReference type="CDD" id="cd00165">
    <property type="entry name" value="S4"/>
    <property type="match status" value="1"/>
</dbReference>
<dbReference type="PANTHER" id="PTHR47683:SF3">
    <property type="entry name" value="RIBOSOMAL LARGE SUBUNIT PSEUDOURIDINE SYNTHASE B"/>
    <property type="match status" value="1"/>
</dbReference>
<feature type="compositionally biased region" description="Basic residues" evidence="7">
    <location>
        <begin position="276"/>
        <end position="290"/>
    </location>
</feature>
<proteinExistence type="inferred from homology"/>
<dbReference type="PROSITE" id="PS01149">
    <property type="entry name" value="PSI_RSU"/>
    <property type="match status" value="1"/>
</dbReference>
<feature type="compositionally biased region" description="Gly residues" evidence="7">
    <location>
        <begin position="505"/>
        <end position="532"/>
    </location>
</feature>
<dbReference type="PROSITE" id="PS50889">
    <property type="entry name" value="S4"/>
    <property type="match status" value="1"/>
</dbReference>
<feature type="compositionally biased region" description="Basic residues" evidence="7">
    <location>
        <begin position="400"/>
        <end position="409"/>
    </location>
</feature>
<dbReference type="Pfam" id="PF01479">
    <property type="entry name" value="S4"/>
    <property type="match status" value="1"/>
</dbReference>
<organism evidence="9 10">
    <name type="scientific">Kaistia defluvii</name>
    <dbReference type="NCBI Taxonomy" id="410841"/>
    <lineage>
        <taxon>Bacteria</taxon>
        <taxon>Pseudomonadati</taxon>
        <taxon>Pseudomonadota</taxon>
        <taxon>Alphaproteobacteria</taxon>
        <taxon>Hyphomicrobiales</taxon>
        <taxon>Kaistiaceae</taxon>
        <taxon>Kaistia</taxon>
    </lineage>
</organism>
<dbReference type="InterPro" id="IPR020103">
    <property type="entry name" value="PsdUridine_synth_cat_dom_sf"/>
</dbReference>
<feature type="compositionally biased region" description="Basic and acidic residues" evidence="7">
    <location>
        <begin position="410"/>
        <end position="432"/>
    </location>
</feature>
<keyword evidence="4 6" id="KW-0413">Isomerase</keyword>
<dbReference type="EC" id="5.4.99.-" evidence="6"/>
<dbReference type="NCBIfam" id="TIGR00093">
    <property type="entry name" value="pseudouridine synthase"/>
    <property type="match status" value="1"/>
</dbReference>
<comment type="similarity">
    <text evidence="2 6">Belongs to the pseudouridine synthase RsuA family.</text>
</comment>
<dbReference type="InterPro" id="IPR000748">
    <property type="entry name" value="PsdUridine_synth_RsuA/RluB/E/F"/>
</dbReference>
<evidence type="ECO:0000256" key="4">
    <source>
        <dbReference type="ARBA" id="ARBA00023235"/>
    </source>
</evidence>
<feature type="compositionally biased region" description="Basic and acidic residues" evidence="7">
    <location>
        <begin position="485"/>
        <end position="503"/>
    </location>
</feature>